<sequence length="376" mass="40994">MAPEPSDSSSPGRIHVVDLFAGPGGLDVAAHWLGLDVDGIEWDGNACATRREAGLRTWQGDVRDYDPSNFKTASVLAGGPPCQTYTVAGDGAGRRALEQVLKFVKRMAAGEDVKDDMGQLKDERTGLVLEPLRWALEAFKNGHPYEAIVLEQVPAVLPVWYAVREALEGIGYKADCGILHTEMFGVPQTRRRAILIARRDRQPSLPMPTHRLYRKGVPATQGDPALLPWATMGDAVKRESPYVVISNYGTGGDPKARGRRTSDEPAATVTGKVSRNRLVTHDERELPRFTLPEAGRLQTFPINYPWAGKDVSQQIGNAIPPRLAAHVLAAALGLELDEKALDEAVNGNWFETKDNAPLRRQKPSEALEPATSAGLF</sequence>
<dbReference type="RefSeq" id="WP_348949516.1">
    <property type="nucleotide sequence ID" value="NZ_JBDZYD010000003.1"/>
</dbReference>
<evidence type="ECO:0000256" key="7">
    <source>
        <dbReference type="SAM" id="MobiDB-lite"/>
    </source>
</evidence>
<evidence type="ECO:0000313" key="8">
    <source>
        <dbReference type="EMBL" id="MEQ0559452.1"/>
    </source>
</evidence>
<dbReference type="InterPro" id="IPR001525">
    <property type="entry name" value="C5_MeTfrase"/>
</dbReference>
<dbReference type="PANTHER" id="PTHR10629">
    <property type="entry name" value="CYTOSINE-SPECIFIC METHYLTRANSFERASE"/>
    <property type="match status" value="1"/>
</dbReference>
<proteinExistence type="inferred from homology"/>
<evidence type="ECO:0000256" key="6">
    <source>
        <dbReference type="PROSITE-ProRule" id="PRU01016"/>
    </source>
</evidence>
<evidence type="ECO:0000256" key="4">
    <source>
        <dbReference type="ARBA" id="ARBA00022691"/>
    </source>
</evidence>
<keyword evidence="2 6" id="KW-0489">Methyltransferase</keyword>
<evidence type="ECO:0000256" key="3">
    <source>
        <dbReference type="ARBA" id="ARBA00022679"/>
    </source>
</evidence>
<gene>
    <name evidence="8" type="ORF">ABJI51_10260</name>
</gene>
<name>A0ABV0LAX2_9PSEU</name>
<comment type="caution">
    <text evidence="8">The sequence shown here is derived from an EMBL/GenBank/DDBJ whole genome shotgun (WGS) entry which is preliminary data.</text>
</comment>
<dbReference type="PANTHER" id="PTHR10629:SF52">
    <property type="entry name" value="DNA (CYTOSINE-5)-METHYLTRANSFERASE 1"/>
    <property type="match status" value="1"/>
</dbReference>
<dbReference type="GO" id="GO:0008168">
    <property type="term" value="F:methyltransferase activity"/>
    <property type="evidence" value="ECO:0007669"/>
    <property type="project" value="UniProtKB-KW"/>
</dbReference>
<dbReference type="SUPFAM" id="SSF53335">
    <property type="entry name" value="S-adenosyl-L-methionine-dependent methyltransferases"/>
    <property type="match status" value="1"/>
</dbReference>
<evidence type="ECO:0000256" key="1">
    <source>
        <dbReference type="ARBA" id="ARBA00011975"/>
    </source>
</evidence>
<dbReference type="Gene3D" id="3.40.50.150">
    <property type="entry name" value="Vaccinia Virus protein VP39"/>
    <property type="match status" value="1"/>
</dbReference>
<dbReference type="PRINTS" id="PR00105">
    <property type="entry name" value="C5METTRFRASE"/>
</dbReference>
<feature type="active site" evidence="6">
    <location>
        <position position="82"/>
    </location>
</feature>
<keyword evidence="3 6" id="KW-0808">Transferase</keyword>
<protein>
    <recommendedName>
        <fullName evidence="1">DNA (cytosine-5-)-methyltransferase</fullName>
        <ecNumber evidence="1">2.1.1.37</ecNumber>
    </recommendedName>
</protein>
<reference evidence="8 9" key="1">
    <citation type="submission" date="2024-05" db="EMBL/GenBank/DDBJ databases">
        <authorList>
            <person name="Zhao H."/>
            <person name="Xu Y."/>
            <person name="Lin S."/>
            <person name="Spain J.C."/>
            <person name="Zhou N.-Y."/>
        </authorList>
    </citation>
    <scope>NUCLEOTIDE SEQUENCE [LARGE SCALE GENOMIC DNA]</scope>
    <source>
        <strain evidence="8 9">NEAU-NG30</strain>
    </source>
</reference>
<dbReference type="GO" id="GO:0032259">
    <property type="term" value="P:methylation"/>
    <property type="evidence" value="ECO:0007669"/>
    <property type="project" value="UniProtKB-KW"/>
</dbReference>
<dbReference type="Proteomes" id="UP001440984">
    <property type="component" value="Unassembled WGS sequence"/>
</dbReference>
<keyword evidence="5" id="KW-0680">Restriction system</keyword>
<comment type="similarity">
    <text evidence="6">Belongs to the class I-like SAM-binding methyltransferase superfamily. C5-methyltransferase family.</text>
</comment>
<dbReference type="InterPro" id="IPR050390">
    <property type="entry name" value="C5-Methyltransferase"/>
</dbReference>
<organism evidence="8 9">
    <name type="scientific">Amycolatopsis melonis</name>
    <dbReference type="NCBI Taxonomy" id="3156488"/>
    <lineage>
        <taxon>Bacteria</taxon>
        <taxon>Bacillati</taxon>
        <taxon>Actinomycetota</taxon>
        <taxon>Actinomycetes</taxon>
        <taxon>Pseudonocardiales</taxon>
        <taxon>Pseudonocardiaceae</taxon>
        <taxon>Amycolatopsis</taxon>
    </lineage>
</organism>
<dbReference type="EC" id="2.1.1.37" evidence="1"/>
<evidence type="ECO:0000313" key="9">
    <source>
        <dbReference type="Proteomes" id="UP001440984"/>
    </source>
</evidence>
<evidence type="ECO:0000256" key="5">
    <source>
        <dbReference type="ARBA" id="ARBA00022747"/>
    </source>
</evidence>
<evidence type="ECO:0000256" key="2">
    <source>
        <dbReference type="ARBA" id="ARBA00022603"/>
    </source>
</evidence>
<keyword evidence="9" id="KW-1185">Reference proteome</keyword>
<dbReference type="EMBL" id="JBDZYD010000003">
    <property type="protein sequence ID" value="MEQ0559452.1"/>
    <property type="molecule type" value="Genomic_DNA"/>
</dbReference>
<dbReference type="Pfam" id="PF00145">
    <property type="entry name" value="DNA_methylase"/>
    <property type="match status" value="3"/>
</dbReference>
<keyword evidence="4 6" id="KW-0949">S-adenosyl-L-methionine</keyword>
<dbReference type="PROSITE" id="PS51679">
    <property type="entry name" value="SAM_MT_C5"/>
    <property type="match status" value="1"/>
</dbReference>
<feature type="compositionally biased region" description="Basic and acidic residues" evidence="7">
    <location>
        <begin position="355"/>
        <end position="365"/>
    </location>
</feature>
<dbReference type="InterPro" id="IPR029063">
    <property type="entry name" value="SAM-dependent_MTases_sf"/>
</dbReference>
<dbReference type="Gene3D" id="3.90.120.10">
    <property type="entry name" value="DNA Methylase, subunit A, domain 2"/>
    <property type="match status" value="1"/>
</dbReference>
<feature type="region of interest" description="Disordered" evidence="7">
    <location>
        <begin position="355"/>
        <end position="376"/>
    </location>
</feature>
<accession>A0ABV0LAX2</accession>